<gene>
    <name evidence="3" type="ORF">LSUE1_G005332</name>
</gene>
<comment type="caution">
    <text evidence="3">The sequence shown here is derived from an EMBL/GenBank/DDBJ whole genome shotgun (WGS) entry which is preliminary data.</text>
</comment>
<evidence type="ECO:0000313" key="3">
    <source>
        <dbReference type="EMBL" id="TVY82015.1"/>
    </source>
</evidence>
<proteinExistence type="predicted"/>
<protein>
    <recommendedName>
        <fullName evidence="2">DUF1996 domain-containing protein</fullName>
    </recommendedName>
</protein>
<dbReference type="PANTHER" id="PTHR43662:SF6">
    <property type="entry name" value="DUF1996 DOMAIN-CONTAINING PROTEIN"/>
    <property type="match status" value="1"/>
</dbReference>
<dbReference type="AlphaFoldDB" id="A0A8T9C8H9"/>
<dbReference type="Proteomes" id="UP000469558">
    <property type="component" value="Unassembled WGS sequence"/>
</dbReference>
<reference evidence="3 4" key="1">
    <citation type="submission" date="2018-05" db="EMBL/GenBank/DDBJ databases">
        <title>Genome sequencing and assembly of the regulated plant pathogen Lachnellula willkommii and related sister species for the development of diagnostic species identification markers.</title>
        <authorList>
            <person name="Giroux E."/>
            <person name="Bilodeau G."/>
        </authorList>
    </citation>
    <scope>NUCLEOTIDE SEQUENCE [LARGE SCALE GENOMIC DNA]</scope>
    <source>
        <strain evidence="3 4">CBS 268.59</strain>
    </source>
</reference>
<dbReference type="InterPro" id="IPR018535">
    <property type="entry name" value="DUF1996"/>
</dbReference>
<accession>A0A8T9C8H9</accession>
<feature type="signal peptide" evidence="1">
    <location>
        <begin position="1"/>
        <end position="18"/>
    </location>
</feature>
<sequence>MQFKSFMGVLLLAQGFRAAQTVLRFGCSQIVVERLDPLVNPGTNPSPHVHQQNAFNAAIPVSDVSSIANCTTCSFNQDFSNYWTANLYFKARNGTYKRVPQIPNRGNTGEQGGMTVYYTTPYDGKTKVTAFKPDKGFRMLAGNQAQRATGGVTKWNAICFRCYTAPNFGGDNSAPCSDTSVDSVSLPAKACPGGMRTTIRFPTCWDGVNLDSPDHTTHVSYPASGTFESGGACPSTHPVYLPQLMFEVIWDTSSFNDKSIWPTDGSQPFVLSQGDNTGYGQHGDYVFGWKGDALQNAMNAGCFGATCSALTTQAFADANKCAVPNTVPEQVDGWLTSLPGM</sequence>
<feature type="chain" id="PRO_5035724962" description="DUF1996 domain-containing protein" evidence="1">
    <location>
        <begin position="19"/>
        <end position="341"/>
    </location>
</feature>
<dbReference type="OrthoDB" id="74764at2759"/>
<keyword evidence="4" id="KW-1185">Reference proteome</keyword>
<evidence type="ECO:0000256" key="1">
    <source>
        <dbReference type="SAM" id="SignalP"/>
    </source>
</evidence>
<evidence type="ECO:0000259" key="2">
    <source>
        <dbReference type="Pfam" id="PF09362"/>
    </source>
</evidence>
<organism evidence="3 4">
    <name type="scientific">Lachnellula suecica</name>
    <dbReference type="NCBI Taxonomy" id="602035"/>
    <lineage>
        <taxon>Eukaryota</taxon>
        <taxon>Fungi</taxon>
        <taxon>Dikarya</taxon>
        <taxon>Ascomycota</taxon>
        <taxon>Pezizomycotina</taxon>
        <taxon>Leotiomycetes</taxon>
        <taxon>Helotiales</taxon>
        <taxon>Lachnaceae</taxon>
        <taxon>Lachnellula</taxon>
    </lineage>
</organism>
<dbReference type="PANTHER" id="PTHR43662">
    <property type="match status" value="1"/>
</dbReference>
<dbReference type="Pfam" id="PF09362">
    <property type="entry name" value="DUF1996"/>
    <property type="match status" value="1"/>
</dbReference>
<dbReference type="EMBL" id="QGMK01000388">
    <property type="protein sequence ID" value="TVY82015.1"/>
    <property type="molecule type" value="Genomic_DNA"/>
</dbReference>
<name>A0A8T9C8H9_9HELO</name>
<feature type="domain" description="DUF1996" evidence="2">
    <location>
        <begin position="36"/>
        <end position="289"/>
    </location>
</feature>
<evidence type="ECO:0000313" key="4">
    <source>
        <dbReference type="Proteomes" id="UP000469558"/>
    </source>
</evidence>
<keyword evidence="1" id="KW-0732">Signal</keyword>